<gene>
    <name evidence="4" type="ORF">ACFS2C_15765</name>
</gene>
<dbReference type="PANTHER" id="PTHR43080">
    <property type="entry name" value="CBS DOMAIN-CONTAINING PROTEIN CBSX3, MITOCHONDRIAL"/>
    <property type="match status" value="1"/>
</dbReference>
<dbReference type="RefSeq" id="WP_377390673.1">
    <property type="nucleotide sequence ID" value="NZ_JBHSAN010000024.1"/>
</dbReference>
<dbReference type="EMBL" id="JBHUOF010000021">
    <property type="protein sequence ID" value="MFD2800849.1"/>
    <property type="molecule type" value="Genomic_DNA"/>
</dbReference>
<dbReference type="Pfam" id="PF00571">
    <property type="entry name" value="CBS"/>
    <property type="match status" value="2"/>
</dbReference>
<reference evidence="5" key="1">
    <citation type="journal article" date="2019" name="Int. J. Syst. Evol. Microbiol.">
        <title>The Global Catalogue of Microorganisms (GCM) 10K type strain sequencing project: providing services to taxonomists for standard genome sequencing and annotation.</title>
        <authorList>
            <consortium name="The Broad Institute Genomics Platform"/>
            <consortium name="The Broad Institute Genome Sequencing Center for Infectious Disease"/>
            <person name="Wu L."/>
            <person name="Ma J."/>
        </authorList>
    </citation>
    <scope>NUCLEOTIDE SEQUENCE [LARGE SCALE GENOMIC DNA]</scope>
    <source>
        <strain evidence="5">IBRC-M 10906</strain>
    </source>
</reference>
<protein>
    <submittedName>
        <fullName evidence="4">HPP family protein</fullName>
    </submittedName>
</protein>
<dbReference type="InterPro" id="IPR051257">
    <property type="entry name" value="Diverse_CBS-Domain"/>
</dbReference>
<proteinExistence type="predicted"/>
<feature type="domain" description="CBS" evidence="3">
    <location>
        <begin position="7"/>
        <end position="66"/>
    </location>
</feature>
<name>A0ABW5WCG0_9PSEU</name>
<dbReference type="InterPro" id="IPR000644">
    <property type="entry name" value="CBS_dom"/>
</dbReference>
<accession>A0ABW5WCG0</accession>
<dbReference type="Proteomes" id="UP001597478">
    <property type="component" value="Unassembled WGS sequence"/>
</dbReference>
<comment type="caution">
    <text evidence="4">The sequence shown here is derived from an EMBL/GenBank/DDBJ whole genome shotgun (WGS) entry which is preliminary data.</text>
</comment>
<dbReference type="Gene3D" id="3.10.580.10">
    <property type="entry name" value="CBS-domain"/>
    <property type="match status" value="1"/>
</dbReference>
<dbReference type="PANTHER" id="PTHR43080:SF29">
    <property type="entry name" value="OS02G0818000 PROTEIN"/>
    <property type="match status" value="1"/>
</dbReference>
<keyword evidence="5" id="KW-1185">Reference proteome</keyword>
<evidence type="ECO:0000313" key="4">
    <source>
        <dbReference type="EMBL" id="MFD2800849.1"/>
    </source>
</evidence>
<feature type="domain" description="CBS" evidence="3">
    <location>
        <begin position="82"/>
        <end position="137"/>
    </location>
</feature>
<dbReference type="SUPFAM" id="SSF54631">
    <property type="entry name" value="CBS-domain pair"/>
    <property type="match status" value="1"/>
</dbReference>
<organism evidence="4 5">
    <name type="scientific">Prauserella oleivorans</name>
    <dbReference type="NCBI Taxonomy" id="1478153"/>
    <lineage>
        <taxon>Bacteria</taxon>
        <taxon>Bacillati</taxon>
        <taxon>Actinomycetota</taxon>
        <taxon>Actinomycetes</taxon>
        <taxon>Pseudonocardiales</taxon>
        <taxon>Pseudonocardiaceae</taxon>
        <taxon>Prauserella</taxon>
    </lineage>
</organism>
<dbReference type="InterPro" id="IPR046342">
    <property type="entry name" value="CBS_dom_sf"/>
</dbReference>
<evidence type="ECO:0000256" key="2">
    <source>
        <dbReference type="PROSITE-ProRule" id="PRU00703"/>
    </source>
</evidence>
<dbReference type="SMART" id="SM00116">
    <property type="entry name" value="CBS"/>
    <property type="match status" value="2"/>
</dbReference>
<sequence>MRARDVMTSPVVTVGPDTPVTRALALLADHGFTALPVTDEDDRLVGIVSEADVVRDRVPRDVRTATRADHGNVPQSTVGAVMSSPAVTTPGNAELGQLVATMIERHHRTVPVVDSGRLVGIVTRSDVVRALSRDDESIAREIRRRLTVYGGPDRWEVDVADGVVTIGDTRDSPEDRHVATLLAESVPGVVRAEAVHRAGDEA</sequence>
<evidence type="ECO:0000313" key="5">
    <source>
        <dbReference type="Proteomes" id="UP001597478"/>
    </source>
</evidence>
<evidence type="ECO:0000259" key="3">
    <source>
        <dbReference type="PROSITE" id="PS51371"/>
    </source>
</evidence>
<evidence type="ECO:0000256" key="1">
    <source>
        <dbReference type="ARBA" id="ARBA00023122"/>
    </source>
</evidence>
<keyword evidence="1 2" id="KW-0129">CBS domain</keyword>
<dbReference type="PROSITE" id="PS51371">
    <property type="entry name" value="CBS"/>
    <property type="match status" value="2"/>
</dbReference>